<protein>
    <recommendedName>
        <fullName evidence="8">Ig-like domain-containing protein</fullName>
    </recommendedName>
</protein>
<evidence type="ECO:0000256" key="4">
    <source>
        <dbReference type="ARBA" id="ARBA00022729"/>
    </source>
</evidence>
<keyword evidence="4" id="KW-0732">Signal</keyword>
<dbReference type="SUPFAM" id="SSF48726">
    <property type="entry name" value="Immunoglobulin"/>
    <property type="match status" value="1"/>
</dbReference>
<evidence type="ECO:0000313" key="9">
    <source>
        <dbReference type="EMBL" id="MEQ2201873.1"/>
    </source>
</evidence>
<evidence type="ECO:0000256" key="5">
    <source>
        <dbReference type="ARBA" id="ARBA00022989"/>
    </source>
</evidence>
<dbReference type="EMBL" id="JAHRIN010029397">
    <property type="protein sequence ID" value="MEQ2201873.1"/>
    <property type="molecule type" value="Genomic_DNA"/>
</dbReference>
<proteinExistence type="inferred from homology"/>
<sequence length="205" mass="22852">MVADQVVGVFPVKVWSYEAPEDKQDVFASRACPAFLTFTNAAYIVGVTVELPCHCKPQEVQSVVWFFRKHQGSSDETRALTDHHGNKLLDTSQVLHSSDLRSRFSIRLFSLLIFRAAPTDSGLYICGSAHQDFFYGYDLDLQEAPTLSFTRRFSLASSPGQCVIAVVFQASRVAGLLRSICWYICILDMTSQCGPNQTSQQPSKL</sequence>
<comment type="similarity">
    <text evidence="2">Belongs to the FAM187 family.</text>
</comment>
<evidence type="ECO:0000256" key="7">
    <source>
        <dbReference type="ARBA" id="ARBA00023180"/>
    </source>
</evidence>
<accession>A0ABV0R169</accession>
<dbReference type="InterPro" id="IPR036179">
    <property type="entry name" value="Ig-like_dom_sf"/>
</dbReference>
<evidence type="ECO:0000256" key="1">
    <source>
        <dbReference type="ARBA" id="ARBA00004479"/>
    </source>
</evidence>
<dbReference type="Gene3D" id="2.60.40.10">
    <property type="entry name" value="Immunoglobulins"/>
    <property type="match status" value="1"/>
</dbReference>
<dbReference type="InterPro" id="IPR007110">
    <property type="entry name" value="Ig-like_dom"/>
</dbReference>
<keyword evidence="6" id="KW-0472">Membrane</keyword>
<dbReference type="InterPro" id="IPR013783">
    <property type="entry name" value="Ig-like_fold"/>
</dbReference>
<keyword evidence="7" id="KW-0325">Glycoprotein</keyword>
<comment type="caution">
    <text evidence="9">The sequence shown here is derived from an EMBL/GenBank/DDBJ whole genome shotgun (WGS) entry which is preliminary data.</text>
</comment>
<dbReference type="InterPro" id="IPR013106">
    <property type="entry name" value="Ig_V-set"/>
</dbReference>
<feature type="domain" description="Ig-like" evidence="8">
    <location>
        <begin position="33"/>
        <end position="148"/>
    </location>
</feature>
<dbReference type="Pfam" id="PF07686">
    <property type="entry name" value="V-set"/>
    <property type="match status" value="1"/>
</dbReference>
<evidence type="ECO:0000259" key="8">
    <source>
        <dbReference type="PROSITE" id="PS50835"/>
    </source>
</evidence>
<evidence type="ECO:0000256" key="2">
    <source>
        <dbReference type="ARBA" id="ARBA00008727"/>
    </source>
</evidence>
<keyword evidence="5" id="KW-1133">Transmembrane helix</keyword>
<name>A0ABV0R169_9TELE</name>
<keyword evidence="3" id="KW-0812">Transmembrane</keyword>
<comment type="subcellular location">
    <subcellularLocation>
        <location evidence="1">Membrane</location>
        <topology evidence="1">Single-pass type I membrane protein</topology>
    </subcellularLocation>
</comment>
<gene>
    <name evidence="9" type="ORF">XENOCAPTIV_019687</name>
</gene>
<dbReference type="PANTHER" id="PTHR32178">
    <property type="entry name" value="FAM187"/>
    <property type="match status" value="1"/>
</dbReference>
<evidence type="ECO:0000313" key="10">
    <source>
        <dbReference type="Proteomes" id="UP001434883"/>
    </source>
</evidence>
<dbReference type="PROSITE" id="PS50835">
    <property type="entry name" value="IG_LIKE"/>
    <property type="match status" value="1"/>
</dbReference>
<feature type="non-terminal residue" evidence="9">
    <location>
        <position position="205"/>
    </location>
</feature>
<organism evidence="9 10">
    <name type="scientific">Xenoophorus captivus</name>
    <dbReference type="NCBI Taxonomy" id="1517983"/>
    <lineage>
        <taxon>Eukaryota</taxon>
        <taxon>Metazoa</taxon>
        <taxon>Chordata</taxon>
        <taxon>Craniata</taxon>
        <taxon>Vertebrata</taxon>
        <taxon>Euteleostomi</taxon>
        <taxon>Actinopterygii</taxon>
        <taxon>Neopterygii</taxon>
        <taxon>Teleostei</taxon>
        <taxon>Neoteleostei</taxon>
        <taxon>Acanthomorphata</taxon>
        <taxon>Ovalentaria</taxon>
        <taxon>Atherinomorphae</taxon>
        <taxon>Cyprinodontiformes</taxon>
        <taxon>Goodeidae</taxon>
        <taxon>Xenoophorus</taxon>
    </lineage>
</organism>
<dbReference type="PANTHER" id="PTHR32178:SF7">
    <property type="entry name" value="IG-LIKE V-TYPE DOMAIN-CONTAINING PROTEIN FAM187A"/>
    <property type="match status" value="1"/>
</dbReference>
<dbReference type="InterPro" id="IPR039311">
    <property type="entry name" value="FAM187A/B"/>
</dbReference>
<reference evidence="9 10" key="1">
    <citation type="submission" date="2021-06" db="EMBL/GenBank/DDBJ databases">
        <authorList>
            <person name="Palmer J.M."/>
        </authorList>
    </citation>
    <scope>NUCLEOTIDE SEQUENCE [LARGE SCALE GENOMIC DNA]</scope>
    <source>
        <strain evidence="9 10">XC_2019</strain>
        <tissue evidence="9">Muscle</tissue>
    </source>
</reference>
<evidence type="ECO:0000256" key="3">
    <source>
        <dbReference type="ARBA" id="ARBA00022692"/>
    </source>
</evidence>
<keyword evidence="10" id="KW-1185">Reference proteome</keyword>
<dbReference type="Proteomes" id="UP001434883">
    <property type="component" value="Unassembled WGS sequence"/>
</dbReference>
<evidence type="ECO:0000256" key="6">
    <source>
        <dbReference type="ARBA" id="ARBA00023136"/>
    </source>
</evidence>